<comment type="caution">
    <text evidence="2">The sequence shown here is derived from an EMBL/GenBank/DDBJ whole genome shotgun (WGS) entry which is preliminary data.</text>
</comment>
<reference evidence="2 3" key="1">
    <citation type="journal article" date="2016" name="Nat. Commun.">
        <title>Thousands of microbial genomes shed light on interconnected biogeochemical processes in an aquifer system.</title>
        <authorList>
            <person name="Anantharaman K."/>
            <person name="Brown C.T."/>
            <person name="Hug L.A."/>
            <person name="Sharon I."/>
            <person name="Castelle C.J."/>
            <person name="Probst A.J."/>
            <person name="Thomas B.C."/>
            <person name="Singh A."/>
            <person name="Wilkins M.J."/>
            <person name="Karaoz U."/>
            <person name="Brodie E.L."/>
            <person name="Williams K.H."/>
            <person name="Hubbard S.S."/>
            <person name="Banfield J.F."/>
        </authorList>
    </citation>
    <scope>NUCLEOTIDE SEQUENCE [LARGE SCALE GENOMIC DNA]</scope>
</reference>
<feature type="transmembrane region" description="Helical" evidence="1">
    <location>
        <begin position="86"/>
        <end position="110"/>
    </location>
</feature>
<dbReference type="EMBL" id="MFEK01000010">
    <property type="protein sequence ID" value="OGE79026.1"/>
    <property type="molecule type" value="Genomic_DNA"/>
</dbReference>
<dbReference type="Proteomes" id="UP000176864">
    <property type="component" value="Unassembled WGS sequence"/>
</dbReference>
<evidence type="ECO:0000313" key="3">
    <source>
        <dbReference type="Proteomes" id="UP000176864"/>
    </source>
</evidence>
<sequence>MEYILVLIGAILRFLPHPANFAPISAIALFGGTYLNKKFALLVPVAAMVVSDYFIGFDSWQSRATVYSSFILSGLIGLWLRNNKSVLNMIGGTVASSALFYLITNLVFLYEPTMYSHDLSGQIQSYLNALPFFRNTLLGDLFYAGVMFGSFELVKRYDPRFLPSP</sequence>
<protein>
    <recommendedName>
        <fullName evidence="4">Rod shape-determining protein MreD</fullName>
    </recommendedName>
</protein>
<keyword evidence="1" id="KW-0472">Membrane</keyword>
<dbReference type="AlphaFoldDB" id="A0A1F5NMV7"/>
<accession>A0A1F5NMV7</accession>
<name>A0A1F5NMV7_9BACT</name>
<keyword evidence="1" id="KW-1133">Transmembrane helix</keyword>
<dbReference type="Pfam" id="PF20221">
    <property type="entry name" value="DUF6580"/>
    <property type="match status" value="1"/>
</dbReference>
<evidence type="ECO:0008006" key="4">
    <source>
        <dbReference type="Google" id="ProtNLM"/>
    </source>
</evidence>
<evidence type="ECO:0000313" key="2">
    <source>
        <dbReference type="EMBL" id="OGE79026.1"/>
    </source>
</evidence>
<proteinExistence type="predicted"/>
<feature type="transmembrane region" description="Helical" evidence="1">
    <location>
        <begin position="64"/>
        <end position="80"/>
    </location>
</feature>
<dbReference type="STRING" id="1817824.A2751_01020"/>
<keyword evidence="1" id="KW-0812">Transmembrane</keyword>
<gene>
    <name evidence="2" type="ORF">A2751_01020</name>
</gene>
<evidence type="ECO:0000256" key="1">
    <source>
        <dbReference type="SAM" id="Phobius"/>
    </source>
</evidence>
<feature type="transmembrane region" description="Helical" evidence="1">
    <location>
        <begin position="37"/>
        <end position="57"/>
    </location>
</feature>
<organism evidence="2 3">
    <name type="scientific">Candidatus Doudnabacteria bacterium RIFCSPHIGHO2_01_FULL_46_14</name>
    <dbReference type="NCBI Taxonomy" id="1817824"/>
    <lineage>
        <taxon>Bacteria</taxon>
        <taxon>Candidatus Doudnaibacteriota</taxon>
    </lineage>
</organism>
<dbReference type="InterPro" id="IPR046487">
    <property type="entry name" value="DUF6580"/>
</dbReference>